<evidence type="ECO:0000313" key="1">
    <source>
        <dbReference type="EMBL" id="MCC2031531.1"/>
    </source>
</evidence>
<dbReference type="EMBL" id="JAGTTN010000001">
    <property type="protein sequence ID" value="MCC2031531.1"/>
    <property type="molecule type" value="Genomic_DNA"/>
</dbReference>
<accession>A0A9X1LTF9</accession>
<name>A0A9X1LTF9_9MICO</name>
<protein>
    <submittedName>
        <fullName evidence="1">DUF4862 family protein</fullName>
    </submittedName>
</protein>
<dbReference type="InterPro" id="IPR032344">
    <property type="entry name" value="DUF4862"/>
</dbReference>
<dbReference type="Pfam" id="PF16154">
    <property type="entry name" value="DUF4862"/>
    <property type="match status" value="1"/>
</dbReference>
<gene>
    <name evidence="1" type="ORF">KEC57_04960</name>
</gene>
<dbReference type="Proteomes" id="UP001139354">
    <property type="component" value="Unassembled WGS sequence"/>
</dbReference>
<comment type="caution">
    <text evidence="1">The sequence shown here is derived from an EMBL/GenBank/DDBJ whole genome shotgun (WGS) entry which is preliminary data.</text>
</comment>
<organism evidence="1 2">
    <name type="scientific">Microbacterium allomyrinae</name>
    <dbReference type="NCBI Taxonomy" id="2830666"/>
    <lineage>
        <taxon>Bacteria</taxon>
        <taxon>Bacillati</taxon>
        <taxon>Actinomycetota</taxon>
        <taxon>Actinomycetes</taxon>
        <taxon>Micrococcales</taxon>
        <taxon>Microbacteriaceae</taxon>
        <taxon>Microbacterium</taxon>
    </lineage>
</organism>
<reference evidence="1" key="1">
    <citation type="submission" date="2021-04" db="EMBL/GenBank/DDBJ databases">
        <title>Microbacterium tenobrionis sp. nov. and Microbacterium allomyrinae sp. nov., isolated from larvae of Tenobrio molitor and Allomyrina dichotoma, respectively.</title>
        <authorList>
            <person name="Lee S.D."/>
        </authorList>
    </citation>
    <scope>NUCLEOTIDE SEQUENCE</scope>
    <source>
        <strain evidence="1">BWT-G7</strain>
    </source>
</reference>
<sequence length="324" mass="34346">MSRRPARTPFTGLVVGAYAASPAHRRWDPAAEEEFFEQLAQIPDVGAFELPWLGSIHPHDDAWLHRHFPTALGAVVTDIPYTMGRIAGDPGYGLASVEEGGRERAVADVGRVRDGVRGLDDAQGRRVVGVVELHSAPRGVRGASDALAKSLTEIAGWDWDGAELVIEHCDAWREGQIPEKGFLSLDEELDAIERSGADLGVSLNWGRSVIEGRTPATAVAHARASAGRGLLRGFMASGAAATPTDFGPAWIDAHLPFAPEPGLAHTTPGSLMTTSDVRDVLRAAGPLAWAGVKVGCAREDAPVAERVALVQEAVAVMMRLRAAA</sequence>
<keyword evidence="2" id="KW-1185">Reference proteome</keyword>
<dbReference type="RefSeq" id="WP_229383410.1">
    <property type="nucleotide sequence ID" value="NZ_JAGTTN010000001.1"/>
</dbReference>
<dbReference type="AlphaFoldDB" id="A0A9X1LTF9"/>
<proteinExistence type="predicted"/>
<evidence type="ECO:0000313" key="2">
    <source>
        <dbReference type="Proteomes" id="UP001139354"/>
    </source>
</evidence>